<comment type="caution">
    <text evidence="1">The sequence shown here is derived from an EMBL/GenBank/DDBJ whole genome shotgun (WGS) entry which is preliminary data.</text>
</comment>
<evidence type="ECO:0000313" key="2">
    <source>
        <dbReference type="Proteomes" id="UP001362999"/>
    </source>
</evidence>
<accession>A0AAW0CT72</accession>
<evidence type="ECO:0000313" key="1">
    <source>
        <dbReference type="EMBL" id="KAK7041190.1"/>
    </source>
</evidence>
<keyword evidence="2" id="KW-1185">Reference proteome</keyword>
<dbReference type="Proteomes" id="UP001362999">
    <property type="component" value="Unassembled WGS sequence"/>
</dbReference>
<gene>
    <name evidence="1" type="ORF">R3P38DRAFT_2768561</name>
</gene>
<proteinExistence type="predicted"/>
<name>A0AAW0CT72_9AGAR</name>
<organism evidence="1 2">
    <name type="scientific">Favolaschia claudopus</name>
    <dbReference type="NCBI Taxonomy" id="2862362"/>
    <lineage>
        <taxon>Eukaryota</taxon>
        <taxon>Fungi</taxon>
        <taxon>Dikarya</taxon>
        <taxon>Basidiomycota</taxon>
        <taxon>Agaricomycotina</taxon>
        <taxon>Agaricomycetes</taxon>
        <taxon>Agaricomycetidae</taxon>
        <taxon>Agaricales</taxon>
        <taxon>Marasmiineae</taxon>
        <taxon>Mycenaceae</taxon>
        <taxon>Favolaschia</taxon>
    </lineage>
</organism>
<dbReference type="EMBL" id="JAWWNJ010000014">
    <property type="protein sequence ID" value="KAK7041190.1"/>
    <property type="molecule type" value="Genomic_DNA"/>
</dbReference>
<reference evidence="1 2" key="1">
    <citation type="journal article" date="2024" name="J Genomics">
        <title>Draft genome sequencing and assembly of Favolaschia claudopus CIRM-BRFM 2984 isolated from oak limbs.</title>
        <authorList>
            <person name="Navarro D."/>
            <person name="Drula E."/>
            <person name="Chaduli D."/>
            <person name="Cazenave R."/>
            <person name="Ahrendt S."/>
            <person name="Wang J."/>
            <person name="Lipzen A."/>
            <person name="Daum C."/>
            <person name="Barry K."/>
            <person name="Grigoriev I.V."/>
            <person name="Favel A."/>
            <person name="Rosso M.N."/>
            <person name="Martin F."/>
        </authorList>
    </citation>
    <scope>NUCLEOTIDE SEQUENCE [LARGE SCALE GENOMIC DNA]</scope>
    <source>
        <strain evidence="1 2">CIRM-BRFM 2984</strain>
    </source>
</reference>
<protein>
    <submittedName>
        <fullName evidence="1">Uncharacterized protein</fullName>
    </submittedName>
</protein>
<sequence length="136" mass="15106">MYKSDSYNQTESFAGLTQQLGAAFCGQSRVGAPLFESRIYSRIYGENEVALSGFSINRSTRSMTHRSTPQDHCVFMWGGATGAMIRDEEHWARSSLRVKSRVSAELASRAMSELAETRQLRTWANGPAASINFSLD</sequence>
<dbReference type="AlphaFoldDB" id="A0AAW0CT72"/>